<evidence type="ECO:0000256" key="1">
    <source>
        <dbReference type="SAM" id="Phobius"/>
    </source>
</evidence>
<feature type="transmembrane region" description="Helical" evidence="1">
    <location>
        <begin position="297"/>
        <end position="320"/>
    </location>
</feature>
<dbReference type="HOGENOM" id="CLU_751463_0_0_2"/>
<feature type="transmembrane region" description="Helical" evidence="1">
    <location>
        <begin position="106"/>
        <end position="125"/>
    </location>
</feature>
<accession>G7VHF4</accession>
<name>G7VHF4_9CREN</name>
<organism evidence="2 3">
    <name type="scientific">Pyrobaculum ferrireducens</name>
    <dbReference type="NCBI Taxonomy" id="1104324"/>
    <lineage>
        <taxon>Archaea</taxon>
        <taxon>Thermoproteota</taxon>
        <taxon>Thermoprotei</taxon>
        <taxon>Thermoproteales</taxon>
        <taxon>Thermoproteaceae</taxon>
        <taxon>Pyrobaculum</taxon>
    </lineage>
</organism>
<gene>
    <name evidence="2" type="ORF">P186_1841</name>
</gene>
<feature type="transmembrane region" description="Helical" evidence="1">
    <location>
        <begin position="271"/>
        <end position="290"/>
    </location>
</feature>
<keyword evidence="1" id="KW-0812">Transmembrane</keyword>
<feature type="transmembrane region" description="Helical" evidence="1">
    <location>
        <begin position="340"/>
        <end position="361"/>
    </location>
</feature>
<dbReference type="RefSeq" id="WP_014289070.1">
    <property type="nucleotide sequence ID" value="NC_016645.1"/>
</dbReference>
<evidence type="ECO:0000313" key="3">
    <source>
        <dbReference type="Proteomes" id="UP000005867"/>
    </source>
</evidence>
<reference evidence="2 3" key="1">
    <citation type="journal article" date="2012" name="J. Bacteriol.">
        <title>Complete genome sequence of strain 1860, a crenarchaeon of the genus pyrobaculum able to grow with various electron acceptors.</title>
        <authorList>
            <person name="Mardanov A.V."/>
            <person name="Gumerov V.M."/>
            <person name="Slobodkina G.B."/>
            <person name="Beletsky A.V."/>
            <person name="Bonch-Osmolovskaya E.A."/>
            <person name="Ravin N.V."/>
            <person name="Skryabin K.G."/>
        </authorList>
    </citation>
    <scope>NUCLEOTIDE SEQUENCE [LARGE SCALE GENOMIC DNA]</scope>
    <source>
        <strain evidence="2 3">1860</strain>
    </source>
</reference>
<sequence length="367" mass="40501">MTYPLGYLYPNEFAQPLQWLPVLFSYSLLISGADLLLVALIAYLFNKLKRTVPVLLIVGLAFYTVVLLGPLADLRNPDRAVLLFSHPHLFPTAENPGLALITLQGAVLWPLGFVLAALFTLLYFAPANYKRYLSTRNPFYKLLSLGVKSRTPFLNAVLKILAVVALIPLAFWAVYPATLFTMQTALWIWRNWQTLLPMYFADTFVVATAAAILAMWIYGIKKVGDDINGILLIHGAASISVVALLLAQVAIWNAQYGGSPYIQVIDQVASWITPVVMLYLVTFILSLIAVRWRAVSLVVPFTGVAAALLNKWNIIVRAQYAQRSGLTFIGPAEDVIAHELPVMIGIVAFGIFLSIVLSILFPAEGHD</sequence>
<dbReference type="KEGG" id="pyr:P186_1841"/>
<dbReference type="eggNOG" id="arCOG02024">
    <property type="taxonomic scope" value="Archaea"/>
</dbReference>
<dbReference type="STRING" id="1104324.P186_1841"/>
<dbReference type="OrthoDB" id="28443at2157"/>
<dbReference type="GeneID" id="11596335"/>
<protein>
    <submittedName>
        <fullName evidence="2">Uncharacterized protein</fullName>
    </submittedName>
</protein>
<feature type="transmembrane region" description="Helical" evidence="1">
    <location>
        <begin position="153"/>
        <end position="175"/>
    </location>
</feature>
<keyword evidence="1" id="KW-1133">Transmembrane helix</keyword>
<dbReference type="EMBL" id="CP003098">
    <property type="protein sequence ID" value="AET33245.1"/>
    <property type="molecule type" value="Genomic_DNA"/>
</dbReference>
<feature type="transmembrane region" description="Helical" evidence="1">
    <location>
        <begin position="195"/>
        <end position="218"/>
    </location>
</feature>
<proteinExistence type="predicted"/>
<dbReference type="Proteomes" id="UP000005867">
    <property type="component" value="Chromosome"/>
</dbReference>
<feature type="transmembrane region" description="Helical" evidence="1">
    <location>
        <begin position="230"/>
        <end position="251"/>
    </location>
</feature>
<keyword evidence="3" id="KW-1185">Reference proteome</keyword>
<evidence type="ECO:0000313" key="2">
    <source>
        <dbReference type="EMBL" id="AET33245.1"/>
    </source>
</evidence>
<dbReference type="AlphaFoldDB" id="G7VHF4"/>
<feature type="transmembrane region" description="Helical" evidence="1">
    <location>
        <begin position="20"/>
        <end position="45"/>
    </location>
</feature>
<dbReference type="BioCyc" id="PSP1104324:GJSN-1801-MONOMER"/>
<feature type="transmembrane region" description="Helical" evidence="1">
    <location>
        <begin position="52"/>
        <end position="72"/>
    </location>
</feature>
<keyword evidence="1" id="KW-0472">Membrane</keyword>